<keyword evidence="5" id="KW-0808">Transferase</keyword>
<dbReference type="InterPro" id="IPR036890">
    <property type="entry name" value="HATPase_C_sf"/>
</dbReference>
<evidence type="ECO:0000313" key="15">
    <source>
        <dbReference type="Proteomes" id="UP001595840"/>
    </source>
</evidence>
<keyword evidence="9 10" id="KW-0472">Membrane</keyword>
<evidence type="ECO:0000256" key="5">
    <source>
        <dbReference type="ARBA" id="ARBA00022679"/>
    </source>
</evidence>
<dbReference type="InterPro" id="IPR036097">
    <property type="entry name" value="HisK_dim/P_sf"/>
</dbReference>
<dbReference type="RefSeq" id="WP_290260949.1">
    <property type="nucleotide sequence ID" value="NZ_JAUFQG010000004.1"/>
</dbReference>
<dbReference type="SMART" id="SM01079">
    <property type="entry name" value="CHASE"/>
    <property type="match status" value="1"/>
</dbReference>
<comment type="subcellular location">
    <subcellularLocation>
        <location evidence="2">Membrane</location>
    </subcellularLocation>
</comment>
<dbReference type="PROSITE" id="PS50839">
    <property type="entry name" value="CHASE"/>
    <property type="match status" value="1"/>
</dbReference>
<dbReference type="InterPro" id="IPR005467">
    <property type="entry name" value="His_kinase_dom"/>
</dbReference>
<evidence type="ECO:0000256" key="7">
    <source>
        <dbReference type="ARBA" id="ARBA00022777"/>
    </source>
</evidence>
<dbReference type="Pfam" id="PF02518">
    <property type="entry name" value="HATPase_c"/>
    <property type="match status" value="1"/>
</dbReference>
<evidence type="ECO:0000259" key="11">
    <source>
        <dbReference type="PROSITE" id="PS50109"/>
    </source>
</evidence>
<feature type="domain" description="PAS" evidence="12">
    <location>
        <begin position="350"/>
        <end position="428"/>
    </location>
</feature>
<dbReference type="PANTHER" id="PTHR43304:SF1">
    <property type="entry name" value="PAC DOMAIN-CONTAINING PROTEIN"/>
    <property type="match status" value="1"/>
</dbReference>
<dbReference type="SMART" id="SM00388">
    <property type="entry name" value="HisKA"/>
    <property type="match status" value="1"/>
</dbReference>
<evidence type="ECO:0000256" key="9">
    <source>
        <dbReference type="ARBA" id="ARBA00023136"/>
    </source>
</evidence>
<dbReference type="InterPro" id="IPR006189">
    <property type="entry name" value="CHASE_dom"/>
</dbReference>
<dbReference type="SUPFAM" id="SSF55785">
    <property type="entry name" value="PYP-like sensor domain (PAS domain)"/>
    <property type="match status" value="1"/>
</dbReference>
<dbReference type="Gene3D" id="3.30.450.350">
    <property type="entry name" value="CHASE domain"/>
    <property type="match status" value="1"/>
</dbReference>
<evidence type="ECO:0000259" key="13">
    <source>
        <dbReference type="PROSITE" id="PS50839"/>
    </source>
</evidence>
<dbReference type="InterPro" id="IPR052162">
    <property type="entry name" value="Sensor_kinase/Photoreceptor"/>
</dbReference>
<keyword evidence="8 10" id="KW-1133">Transmembrane helix</keyword>
<dbReference type="EMBL" id="JBHSCX010000020">
    <property type="protein sequence ID" value="MFC4363263.1"/>
    <property type="molecule type" value="Genomic_DNA"/>
</dbReference>
<protein>
    <recommendedName>
        <fullName evidence="3">histidine kinase</fullName>
        <ecNumber evidence="3">2.7.13.3</ecNumber>
    </recommendedName>
</protein>
<evidence type="ECO:0000256" key="2">
    <source>
        <dbReference type="ARBA" id="ARBA00004370"/>
    </source>
</evidence>
<dbReference type="InterPro" id="IPR042240">
    <property type="entry name" value="CHASE_sf"/>
</dbReference>
<dbReference type="InterPro" id="IPR003594">
    <property type="entry name" value="HATPase_dom"/>
</dbReference>
<reference evidence="15" key="1">
    <citation type="journal article" date="2019" name="Int. J. Syst. Evol. Microbiol.">
        <title>The Global Catalogue of Microorganisms (GCM) 10K type strain sequencing project: providing services to taxonomists for standard genome sequencing and annotation.</title>
        <authorList>
            <consortium name="The Broad Institute Genomics Platform"/>
            <consortium name="The Broad Institute Genome Sequencing Center for Infectious Disease"/>
            <person name="Wu L."/>
            <person name="Ma J."/>
        </authorList>
    </citation>
    <scope>NUCLEOTIDE SEQUENCE [LARGE SCALE GENOMIC DNA]</scope>
    <source>
        <strain evidence="15">CECT 8570</strain>
    </source>
</reference>
<dbReference type="PROSITE" id="PS50112">
    <property type="entry name" value="PAS"/>
    <property type="match status" value="1"/>
</dbReference>
<dbReference type="Gene3D" id="1.10.287.130">
    <property type="match status" value="1"/>
</dbReference>
<accession>A0ABV8V6C4</accession>
<dbReference type="SUPFAM" id="SSF47384">
    <property type="entry name" value="Homodimeric domain of signal transducing histidine kinase"/>
    <property type="match status" value="1"/>
</dbReference>
<evidence type="ECO:0000256" key="4">
    <source>
        <dbReference type="ARBA" id="ARBA00022553"/>
    </source>
</evidence>
<evidence type="ECO:0000313" key="14">
    <source>
        <dbReference type="EMBL" id="MFC4363263.1"/>
    </source>
</evidence>
<dbReference type="InterPro" id="IPR003661">
    <property type="entry name" value="HisK_dim/P_dom"/>
</dbReference>
<dbReference type="InterPro" id="IPR000014">
    <property type="entry name" value="PAS"/>
</dbReference>
<dbReference type="Proteomes" id="UP001595840">
    <property type="component" value="Unassembled WGS sequence"/>
</dbReference>
<evidence type="ECO:0000256" key="3">
    <source>
        <dbReference type="ARBA" id="ARBA00012438"/>
    </source>
</evidence>
<keyword evidence="7" id="KW-0418">Kinase</keyword>
<dbReference type="PANTHER" id="PTHR43304">
    <property type="entry name" value="PHYTOCHROME-LIKE PROTEIN CPH1"/>
    <property type="match status" value="1"/>
</dbReference>
<dbReference type="Pfam" id="PF00512">
    <property type="entry name" value="HisKA"/>
    <property type="match status" value="1"/>
</dbReference>
<keyword evidence="15" id="KW-1185">Reference proteome</keyword>
<evidence type="ECO:0000256" key="8">
    <source>
        <dbReference type="ARBA" id="ARBA00022989"/>
    </source>
</evidence>
<evidence type="ECO:0000259" key="12">
    <source>
        <dbReference type="PROSITE" id="PS50112"/>
    </source>
</evidence>
<proteinExistence type="predicted"/>
<dbReference type="InterPro" id="IPR004358">
    <property type="entry name" value="Sig_transdc_His_kin-like_C"/>
</dbReference>
<comment type="catalytic activity">
    <reaction evidence="1">
        <text>ATP + protein L-histidine = ADP + protein N-phospho-L-histidine.</text>
        <dbReference type="EC" id="2.7.13.3"/>
    </reaction>
</comment>
<dbReference type="SMART" id="SM00091">
    <property type="entry name" value="PAS"/>
    <property type="match status" value="1"/>
</dbReference>
<dbReference type="SUPFAM" id="SSF55874">
    <property type="entry name" value="ATPase domain of HSP90 chaperone/DNA topoisomerase II/histidine kinase"/>
    <property type="match status" value="1"/>
</dbReference>
<dbReference type="Gene3D" id="3.30.450.20">
    <property type="entry name" value="PAS domain"/>
    <property type="match status" value="1"/>
</dbReference>
<dbReference type="Pfam" id="PF13426">
    <property type="entry name" value="PAS_9"/>
    <property type="match status" value="1"/>
</dbReference>
<comment type="caution">
    <text evidence="14">The sequence shown here is derived from an EMBL/GenBank/DDBJ whole genome shotgun (WGS) entry which is preliminary data.</text>
</comment>
<evidence type="ECO:0000256" key="1">
    <source>
        <dbReference type="ARBA" id="ARBA00000085"/>
    </source>
</evidence>
<dbReference type="SMART" id="SM00387">
    <property type="entry name" value="HATPase_c"/>
    <property type="match status" value="1"/>
</dbReference>
<sequence length="713" mass="80227">MKSLAASLTAKPPWLVLLISLTISFFAAHITNLQSEKTGQERFQRQVEKLNADILHHLDTYLGLLRAGVGVYYASDSLNRSEWQKFVETLEIQRFYPGIQGIGYAQYFPHSEREAFEAAIRAEGFENFTLEPSYLRDYYAPVTFLEPFDWRNQRAFGYDMLSEPVRRAAMERARDTGEASISSYVVLVQETDKDVQAGFLMYLPVYRGKFVPEDLMAKRAQLQGFVYAPFRMKKLLANIADASATQLIYRITDTADAVETLELFHSDPDETQTPGSFFDQRDMTFAGRTWQINTLSTEAFDLEQTDNSALLVLIAGLVDSLLLFIMALTLFSHRRSALENAEQLSDQLHLSKKFQQMADFAPTALITVDKHGKIDLYNQQALQLFGYSEQELVGLSIEDLVPHRFRAEHPEYRAKYLQKPEQRAMGSGRDLYCQTKNGVELPVDIAIMPAQLNKSGYTVCSIVDISERKRQENLLRRKSSDLEQFVYAVSHDLKSPLVAISGLADLVSSKLENNEDSELDYLVQRISANTRQMERLLNDLLEVSRVAYKALELEPVDITDLAEQVLLLNKEAVEACGGSLNVTFTEGCFNAHKTLLLQLYTNFISNAVKYRSPLRTLKVDVSMQTDNKGSFISQIKDNGIGISPEWQSRVFDLFVRKGEGDGLGSGVGLSICKSVVERHHGSISVESEEDAGATFLVTIPAQTGSLIHAGRQQ</sequence>
<dbReference type="CDD" id="cd00130">
    <property type="entry name" value="PAS"/>
    <property type="match status" value="1"/>
</dbReference>
<feature type="domain" description="CHASE" evidence="13">
    <location>
        <begin position="74"/>
        <end position="293"/>
    </location>
</feature>
<dbReference type="PRINTS" id="PR00344">
    <property type="entry name" value="BCTRLSENSOR"/>
</dbReference>
<dbReference type="Pfam" id="PF03924">
    <property type="entry name" value="CHASE"/>
    <property type="match status" value="1"/>
</dbReference>
<dbReference type="InterPro" id="IPR035965">
    <property type="entry name" value="PAS-like_dom_sf"/>
</dbReference>
<feature type="transmembrane region" description="Helical" evidence="10">
    <location>
        <begin position="309"/>
        <end position="331"/>
    </location>
</feature>
<organism evidence="14 15">
    <name type="scientific">Simiduia curdlanivorans</name>
    <dbReference type="NCBI Taxonomy" id="1492769"/>
    <lineage>
        <taxon>Bacteria</taxon>
        <taxon>Pseudomonadati</taxon>
        <taxon>Pseudomonadota</taxon>
        <taxon>Gammaproteobacteria</taxon>
        <taxon>Cellvibrionales</taxon>
        <taxon>Cellvibrionaceae</taxon>
        <taxon>Simiduia</taxon>
    </lineage>
</organism>
<keyword evidence="4" id="KW-0597">Phosphoprotein</keyword>
<dbReference type="CDD" id="cd00082">
    <property type="entry name" value="HisKA"/>
    <property type="match status" value="1"/>
</dbReference>
<evidence type="ECO:0000256" key="10">
    <source>
        <dbReference type="SAM" id="Phobius"/>
    </source>
</evidence>
<dbReference type="PROSITE" id="PS50109">
    <property type="entry name" value="HIS_KIN"/>
    <property type="match status" value="1"/>
</dbReference>
<dbReference type="NCBIfam" id="TIGR00229">
    <property type="entry name" value="sensory_box"/>
    <property type="match status" value="1"/>
</dbReference>
<evidence type="ECO:0000256" key="6">
    <source>
        <dbReference type="ARBA" id="ARBA00022692"/>
    </source>
</evidence>
<feature type="domain" description="Histidine kinase" evidence="11">
    <location>
        <begin position="488"/>
        <end position="703"/>
    </location>
</feature>
<dbReference type="EC" id="2.7.13.3" evidence="3"/>
<keyword evidence="6 10" id="KW-0812">Transmembrane</keyword>
<name>A0ABV8V6C4_9GAMM</name>
<gene>
    <name evidence="14" type="ORF">ACFOX3_13190</name>
</gene>
<dbReference type="Gene3D" id="3.30.565.10">
    <property type="entry name" value="Histidine kinase-like ATPase, C-terminal domain"/>
    <property type="match status" value="1"/>
</dbReference>